<organism evidence="15 16">
    <name type="scientific">Leptosia nina</name>
    <dbReference type="NCBI Taxonomy" id="320188"/>
    <lineage>
        <taxon>Eukaryota</taxon>
        <taxon>Metazoa</taxon>
        <taxon>Ecdysozoa</taxon>
        <taxon>Arthropoda</taxon>
        <taxon>Hexapoda</taxon>
        <taxon>Insecta</taxon>
        <taxon>Pterygota</taxon>
        <taxon>Neoptera</taxon>
        <taxon>Endopterygota</taxon>
        <taxon>Lepidoptera</taxon>
        <taxon>Glossata</taxon>
        <taxon>Ditrysia</taxon>
        <taxon>Papilionoidea</taxon>
        <taxon>Pieridae</taxon>
        <taxon>Pierinae</taxon>
        <taxon>Leptosia</taxon>
    </lineage>
</organism>
<reference evidence="15 16" key="1">
    <citation type="submission" date="2023-11" db="EMBL/GenBank/DDBJ databases">
        <authorList>
            <person name="Okamura Y."/>
        </authorList>
    </citation>
    <scope>NUCLEOTIDE SEQUENCE [LARGE SCALE GENOMIC DNA]</scope>
</reference>
<dbReference type="Pfam" id="PF00487">
    <property type="entry name" value="FA_desaturase"/>
    <property type="match status" value="1"/>
</dbReference>
<keyword evidence="16" id="KW-1185">Reference proteome</keyword>
<feature type="domain" description="Fatty acid desaturase" evidence="14">
    <location>
        <begin position="1"/>
        <end position="146"/>
    </location>
</feature>
<evidence type="ECO:0000256" key="7">
    <source>
        <dbReference type="ARBA" id="ARBA00023002"/>
    </source>
</evidence>
<dbReference type="PANTHER" id="PTHR11351">
    <property type="entry name" value="ACYL-COA DESATURASE"/>
    <property type="match status" value="1"/>
</dbReference>
<keyword evidence="11 12" id="KW-0275">Fatty acid biosynthesis</keyword>
<dbReference type="GO" id="GO:0006636">
    <property type="term" value="P:unsaturated fatty acid biosynthetic process"/>
    <property type="evidence" value="ECO:0007669"/>
    <property type="project" value="TreeGrafter"/>
</dbReference>
<dbReference type="GO" id="GO:0005789">
    <property type="term" value="C:endoplasmic reticulum membrane"/>
    <property type="evidence" value="ECO:0007669"/>
    <property type="project" value="TreeGrafter"/>
</dbReference>
<evidence type="ECO:0000256" key="6">
    <source>
        <dbReference type="ARBA" id="ARBA00022989"/>
    </source>
</evidence>
<accession>A0AAV1K071</accession>
<dbReference type="InterPro" id="IPR015876">
    <property type="entry name" value="Acyl-CoA_DS"/>
</dbReference>
<evidence type="ECO:0000313" key="15">
    <source>
        <dbReference type="EMBL" id="CAK1554448.1"/>
    </source>
</evidence>
<evidence type="ECO:0000313" key="16">
    <source>
        <dbReference type="Proteomes" id="UP001497472"/>
    </source>
</evidence>
<keyword evidence="6 13" id="KW-1133">Transmembrane helix</keyword>
<keyword evidence="8" id="KW-0408">Iron</keyword>
<feature type="transmembrane region" description="Helical" evidence="13">
    <location>
        <begin position="86"/>
        <end position="109"/>
    </location>
</feature>
<evidence type="ECO:0000259" key="14">
    <source>
        <dbReference type="Pfam" id="PF00487"/>
    </source>
</evidence>
<protein>
    <recommendedName>
        <fullName evidence="14">Fatty acid desaturase domain-containing protein</fullName>
    </recommendedName>
</protein>
<evidence type="ECO:0000256" key="12">
    <source>
        <dbReference type="RuleBase" id="RU000581"/>
    </source>
</evidence>
<keyword evidence="4 12" id="KW-0812">Transmembrane</keyword>
<name>A0AAV1K071_9NEOP</name>
<keyword evidence="10 13" id="KW-0472">Membrane</keyword>
<evidence type="ECO:0000256" key="2">
    <source>
        <dbReference type="ARBA" id="ARBA00009295"/>
    </source>
</evidence>
<keyword evidence="5" id="KW-0276">Fatty acid metabolism</keyword>
<keyword evidence="9" id="KW-0443">Lipid metabolism</keyword>
<keyword evidence="3 12" id="KW-0444">Lipid biosynthesis</keyword>
<evidence type="ECO:0000256" key="13">
    <source>
        <dbReference type="SAM" id="Phobius"/>
    </source>
</evidence>
<dbReference type="PRINTS" id="PR00075">
    <property type="entry name" value="FACDDSATRASE"/>
</dbReference>
<dbReference type="AlphaFoldDB" id="A0AAV1K071"/>
<dbReference type="GO" id="GO:0004768">
    <property type="term" value="F:stearoyl-CoA 9-desaturase activity"/>
    <property type="evidence" value="ECO:0007669"/>
    <property type="project" value="TreeGrafter"/>
</dbReference>
<comment type="cofactor">
    <cofactor evidence="12">
        <name>Fe(2+)</name>
        <dbReference type="ChEBI" id="CHEBI:29033"/>
    </cofactor>
</comment>
<comment type="subcellular location">
    <subcellularLocation>
        <location evidence="1">Membrane</location>
        <topology evidence="1">Multi-pass membrane protein</topology>
    </subcellularLocation>
</comment>
<sequence length="210" mass="24831">MHHRYVDTDADPHNSTRGFFYSHMGWLVVRKHPEILKRCKFIDLSDLYENPVLQFQKKYKIPFIGTMCFLMPTIVPIYFWNESFNVAWHLCILRYAVNLHATFTINSFAHLWGYRPYDKSIQPVQNEFVSLVSMGEGFHNFHHVYPWDYRAGELGNNMLNLTTLFIDLFAKIGWAYDLKTVPKDLVDKRARRTGDGTDLWGRKLEDANEF</sequence>
<evidence type="ECO:0000256" key="10">
    <source>
        <dbReference type="ARBA" id="ARBA00023136"/>
    </source>
</evidence>
<comment type="domain">
    <text evidence="12">The histidine box domains are involved in binding the catalytic metal ions.</text>
</comment>
<dbReference type="InterPro" id="IPR005804">
    <property type="entry name" value="FA_desaturase_dom"/>
</dbReference>
<evidence type="ECO:0000256" key="3">
    <source>
        <dbReference type="ARBA" id="ARBA00022516"/>
    </source>
</evidence>
<dbReference type="EMBL" id="CAVLEF010000278">
    <property type="protein sequence ID" value="CAK1554448.1"/>
    <property type="molecule type" value="Genomic_DNA"/>
</dbReference>
<evidence type="ECO:0000256" key="4">
    <source>
        <dbReference type="ARBA" id="ARBA00022692"/>
    </source>
</evidence>
<gene>
    <name evidence="15" type="ORF">LNINA_LOCUS13364</name>
</gene>
<proteinExistence type="inferred from homology"/>
<feature type="transmembrane region" description="Helical" evidence="13">
    <location>
        <begin position="61"/>
        <end position="80"/>
    </location>
</feature>
<evidence type="ECO:0000256" key="9">
    <source>
        <dbReference type="ARBA" id="ARBA00023098"/>
    </source>
</evidence>
<keyword evidence="7 12" id="KW-0560">Oxidoreductase</keyword>
<dbReference type="Proteomes" id="UP001497472">
    <property type="component" value="Unassembled WGS sequence"/>
</dbReference>
<dbReference type="CDD" id="cd03505">
    <property type="entry name" value="Delta9-FADS-like"/>
    <property type="match status" value="1"/>
</dbReference>
<evidence type="ECO:0000256" key="11">
    <source>
        <dbReference type="ARBA" id="ARBA00023160"/>
    </source>
</evidence>
<evidence type="ECO:0000256" key="1">
    <source>
        <dbReference type="ARBA" id="ARBA00004141"/>
    </source>
</evidence>
<evidence type="ECO:0000256" key="5">
    <source>
        <dbReference type="ARBA" id="ARBA00022832"/>
    </source>
</evidence>
<comment type="caution">
    <text evidence="15">The sequence shown here is derived from an EMBL/GenBank/DDBJ whole genome shotgun (WGS) entry which is preliminary data.</text>
</comment>
<dbReference type="GO" id="GO:0005506">
    <property type="term" value="F:iron ion binding"/>
    <property type="evidence" value="ECO:0007669"/>
    <property type="project" value="TreeGrafter"/>
</dbReference>
<dbReference type="PANTHER" id="PTHR11351:SF31">
    <property type="entry name" value="DESATURASE 1, ISOFORM A-RELATED"/>
    <property type="match status" value="1"/>
</dbReference>
<evidence type="ECO:0000256" key="8">
    <source>
        <dbReference type="ARBA" id="ARBA00023004"/>
    </source>
</evidence>
<comment type="similarity">
    <text evidence="2 12">Belongs to the fatty acid desaturase type 1 family.</text>
</comment>